<dbReference type="OrthoDB" id="6269815at2759"/>
<feature type="compositionally biased region" description="Polar residues" evidence="1">
    <location>
        <begin position="291"/>
        <end position="314"/>
    </location>
</feature>
<evidence type="ECO:0000313" key="4">
    <source>
        <dbReference type="WBParaSite" id="SSLN_0000658501-mRNA-1"/>
    </source>
</evidence>
<evidence type="ECO:0000313" key="2">
    <source>
        <dbReference type="EMBL" id="VDL92768.1"/>
    </source>
</evidence>
<keyword evidence="3" id="KW-1185">Reference proteome</keyword>
<dbReference type="AlphaFoldDB" id="A0A183SQ85"/>
<reference evidence="4" key="1">
    <citation type="submission" date="2016-06" db="UniProtKB">
        <authorList>
            <consortium name="WormBaseParasite"/>
        </authorList>
    </citation>
    <scope>IDENTIFICATION</scope>
</reference>
<organism evidence="4">
    <name type="scientific">Schistocephalus solidus</name>
    <name type="common">Tapeworm</name>
    <dbReference type="NCBI Taxonomy" id="70667"/>
    <lineage>
        <taxon>Eukaryota</taxon>
        <taxon>Metazoa</taxon>
        <taxon>Spiralia</taxon>
        <taxon>Lophotrochozoa</taxon>
        <taxon>Platyhelminthes</taxon>
        <taxon>Cestoda</taxon>
        <taxon>Eucestoda</taxon>
        <taxon>Diphyllobothriidea</taxon>
        <taxon>Diphyllobothriidae</taxon>
        <taxon>Schistocephalus</taxon>
    </lineage>
</organism>
<dbReference type="Proteomes" id="UP000275846">
    <property type="component" value="Unassembled WGS sequence"/>
</dbReference>
<evidence type="ECO:0000313" key="3">
    <source>
        <dbReference type="Proteomes" id="UP000275846"/>
    </source>
</evidence>
<protein>
    <submittedName>
        <fullName evidence="2 4">Uncharacterized protein</fullName>
    </submittedName>
</protein>
<dbReference type="WBParaSite" id="SSLN_0000658501-mRNA-1">
    <property type="protein sequence ID" value="SSLN_0000658501-mRNA-1"/>
    <property type="gene ID" value="SSLN_0000658501"/>
</dbReference>
<dbReference type="EMBL" id="UYSU01033664">
    <property type="protein sequence ID" value="VDL92768.1"/>
    <property type="molecule type" value="Genomic_DNA"/>
</dbReference>
<feature type="region of interest" description="Disordered" evidence="1">
    <location>
        <begin position="287"/>
        <end position="344"/>
    </location>
</feature>
<evidence type="ECO:0000256" key="1">
    <source>
        <dbReference type="SAM" id="MobiDB-lite"/>
    </source>
</evidence>
<gene>
    <name evidence="2" type="ORF">SSLN_LOCUS6383</name>
</gene>
<proteinExistence type="predicted"/>
<reference evidence="2 3" key="2">
    <citation type="submission" date="2018-11" db="EMBL/GenBank/DDBJ databases">
        <authorList>
            <consortium name="Pathogen Informatics"/>
        </authorList>
    </citation>
    <scope>NUCLEOTIDE SEQUENCE [LARGE SCALE GENOMIC DNA]</scope>
    <source>
        <strain evidence="2 3">NST_G2</strain>
    </source>
</reference>
<sequence length="373" mass="41326">MLCLSMACGCLVSRNRQLFSHKAVRSTRGASLRATGICCHWRRQKSHQKSNSNPWNVTSVLNENNHFESDILPSLSQQLSYVEQSYIHFHSTPSYNEFLIDTMAHADASAQNSLILPNVNKVGVSCSSSGAPDTAAEYTFQRIQPSELQRTYDNSVESWNSRYQRAVKLDAKAHKEVTTARRHKPEFYRGASKVSEAPSKLTILPPISSIGQDSRLLQGREEGGVKFGAGNSSPEGMHTFLNKCAVEASSDNMQLELASRGDDELRGPTRQRSLTAVALGREADILYSNDEMPQSRTSNVTSGQSPHSPLYQETTSHRKNTISIPSARTDVPSTTVLPRRAGPNNSDLYCRVRNVYVLPDFSYCLSAPGERLE</sequence>
<name>A0A183SQ85_SCHSO</name>
<accession>A0A183SQ85</accession>
<feature type="compositionally biased region" description="Polar residues" evidence="1">
    <location>
        <begin position="321"/>
        <end position="336"/>
    </location>
</feature>